<feature type="domain" description="HTH marR-type" evidence="4">
    <location>
        <begin position="1"/>
        <end position="136"/>
    </location>
</feature>
<dbReference type="InterPro" id="IPR036390">
    <property type="entry name" value="WH_DNA-bd_sf"/>
</dbReference>
<dbReference type="InterPro" id="IPR000835">
    <property type="entry name" value="HTH_MarR-typ"/>
</dbReference>
<evidence type="ECO:0000313" key="5">
    <source>
        <dbReference type="EMBL" id="MEL3971131.1"/>
    </source>
</evidence>
<keyword evidence="6" id="KW-1185">Reference proteome</keyword>
<evidence type="ECO:0000259" key="4">
    <source>
        <dbReference type="PROSITE" id="PS50995"/>
    </source>
</evidence>
<accession>A0ABU9K4V1</accession>
<name>A0ABU9K4V1_9BACI</name>
<dbReference type="PRINTS" id="PR00598">
    <property type="entry name" value="HTHMARR"/>
</dbReference>
<dbReference type="Pfam" id="PF01047">
    <property type="entry name" value="MarR"/>
    <property type="match status" value="1"/>
</dbReference>
<proteinExistence type="predicted"/>
<keyword evidence="2" id="KW-0238">DNA-binding</keyword>
<dbReference type="Gene3D" id="1.10.10.10">
    <property type="entry name" value="Winged helix-like DNA-binding domain superfamily/Winged helix DNA-binding domain"/>
    <property type="match status" value="1"/>
</dbReference>
<dbReference type="PROSITE" id="PS50995">
    <property type="entry name" value="HTH_MARR_2"/>
    <property type="match status" value="1"/>
</dbReference>
<dbReference type="Proteomes" id="UP001389717">
    <property type="component" value="Unassembled WGS sequence"/>
</dbReference>
<dbReference type="PANTHER" id="PTHR42756:SF1">
    <property type="entry name" value="TRANSCRIPTIONAL REPRESSOR OF EMRAB OPERON"/>
    <property type="match status" value="1"/>
</dbReference>
<evidence type="ECO:0000256" key="3">
    <source>
        <dbReference type="ARBA" id="ARBA00023163"/>
    </source>
</evidence>
<sequence length="139" mass="15704">MELKDCMNFLLSVSQNKVFKYFSKLLEEHGVTPAQYGILNCLWKEGQLSPKQIGSMVYLEAPTISGILDKMQKADLIERSVDPNSRRNVLVTATPKSYELREKIESATTTMNNKVLQNLSESEKDGLKKALETIISTDF</sequence>
<keyword evidence="1" id="KW-0805">Transcription regulation</keyword>
<dbReference type="PANTHER" id="PTHR42756">
    <property type="entry name" value="TRANSCRIPTIONAL REGULATOR, MARR"/>
    <property type="match status" value="1"/>
</dbReference>
<dbReference type="RefSeq" id="WP_341980048.1">
    <property type="nucleotide sequence ID" value="NZ_JBBYAF010000003.1"/>
</dbReference>
<dbReference type="InterPro" id="IPR036388">
    <property type="entry name" value="WH-like_DNA-bd_sf"/>
</dbReference>
<dbReference type="SMART" id="SM00347">
    <property type="entry name" value="HTH_MARR"/>
    <property type="match status" value="1"/>
</dbReference>
<comment type="caution">
    <text evidence="5">The sequence shown here is derived from an EMBL/GenBank/DDBJ whole genome shotgun (WGS) entry which is preliminary data.</text>
</comment>
<protein>
    <submittedName>
        <fullName evidence="5">MarR family transcriptional regulator</fullName>
    </submittedName>
</protein>
<dbReference type="SUPFAM" id="SSF46785">
    <property type="entry name" value="Winged helix' DNA-binding domain"/>
    <property type="match status" value="1"/>
</dbReference>
<organism evidence="5 6">
    <name type="scientific">Rossellomorea oryzaecorticis</name>
    <dbReference type="NCBI Taxonomy" id="1396505"/>
    <lineage>
        <taxon>Bacteria</taxon>
        <taxon>Bacillati</taxon>
        <taxon>Bacillota</taxon>
        <taxon>Bacilli</taxon>
        <taxon>Bacillales</taxon>
        <taxon>Bacillaceae</taxon>
        <taxon>Rossellomorea</taxon>
    </lineage>
</organism>
<dbReference type="EMBL" id="JBBYAF010000003">
    <property type="protein sequence ID" value="MEL3971131.1"/>
    <property type="molecule type" value="Genomic_DNA"/>
</dbReference>
<keyword evidence="3" id="KW-0804">Transcription</keyword>
<gene>
    <name evidence="5" type="ORF">AAEO50_02475</name>
</gene>
<reference evidence="5 6" key="1">
    <citation type="submission" date="2024-04" db="EMBL/GenBank/DDBJ databases">
        <title>Bacillus oryzaecorticis sp. nov., a moderately halophilic bacterium isolated from rice husks.</title>
        <authorList>
            <person name="Zhu H.-S."/>
        </authorList>
    </citation>
    <scope>NUCLEOTIDE SEQUENCE [LARGE SCALE GENOMIC DNA]</scope>
    <source>
        <strain evidence="5 6">ZC255</strain>
    </source>
</reference>
<evidence type="ECO:0000256" key="2">
    <source>
        <dbReference type="ARBA" id="ARBA00023125"/>
    </source>
</evidence>
<evidence type="ECO:0000313" key="6">
    <source>
        <dbReference type="Proteomes" id="UP001389717"/>
    </source>
</evidence>
<evidence type="ECO:0000256" key="1">
    <source>
        <dbReference type="ARBA" id="ARBA00023015"/>
    </source>
</evidence>